<dbReference type="PANTHER" id="PTHR45867:SF3">
    <property type="entry name" value="ACID PHOSPHATASE TYPE 7"/>
    <property type="match status" value="1"/>
</dbReference>
<reference evidence="8 9" key="1">
    <citation type="journal article" date="2015" name="Genome Biol. Evol.">
        <title>Comparative Genomics of a Bacterivorous Green Alga Reveals Evolutionary Causalities and Consequences of Phago-Mixotrophic Mode of Nutrition.</title>
        <authorList>
            <person name="Burns J.A."/>
            <person name="Paasch A."/>
            <person name="Narechania A."/>
            <person name="Kim E."/>
        </authorList>
    </citation>
    <scope>NUCLEOTIDE SEQUENCE [LARGE SCALE GENOMIC DNA]</scope>
    <source>
        <strain evidence="8 9">PLY_AMNH</strain>
    </source>
</reference>
<dbReference type="InterPro" id="IPR029052">
    <property type="entry name" value="Metallo-depent_PP-like"/>
</dbReference>
<dbReference type="InterPro" id="IPR004843">
    <property type="entry name" value="Calcineurin-like_PHP"/>
</dbReference>
<feature type="domain" description="Purple acid phosphatase C-terminal" evidence="6">
    <location>
        <begin position="410"/>
        <end position="487"/>
    </location>
</feature>
<evidence type="ECO:0000259" key="6">
    <source>
        <dbReference type="Pfam" id="PF14008"/>
    </source>
</evidence>
<dbReference type="Pfam" id="PF00149">
    <property type="entry name" value="Metallophos"/>
    <property type="match status" value="1"/>
</dbReference>
<evidence type="ECO:0000259" key="5">
    <source>
        <dbReference type="Pfam" id="PF00149"/>
    </source>
</evidence>
<protein>
    <recommendedName>
        <fullName evidence="4">Purple acid phosphatase</fullName>
        <ecNumber evidence="4">3.1.3.2</ecNumber>
    </recommendedName>
</protein>
<dbReference type="GO" id="GO:0003993">
    <property type="term" value="F:acid phosphatase activity"/>
    <property type="evidence" value="ECO:0007669"/>
    <property type="project" value="UniProtKB-EC"/>
</dbReference>
<dbReference type="GO" id="GO:0046872">
    <property type="term" value="F:metal ion binding"/>
    <property type="evidence" value="ECO:0007669"/>
    <property type="project" value="InterPro"/>
</dbReference>
<dbReference type="InterPro" id="IPR015914">
    <property type="entry name" value="PAPs_N"/>
</dbReference>
<comment type="catalytic activity">
    <reaction evidence="4">
        <text>a phosphate monoester + H2O = an alcohol + phosphate</text>
        <dbReference type="Rhea" id="RHEA:15017"/>
        <dbReference type="ChEBI" id="CHEBI:15377"/>
        <dbReference type="ChEBI" id="CHEBI:30879"/>
        <dbReference type="ChEBI" id="CHEBI:43474"/>
        <dbReference type="ChEBI" id="CHEBI:67140"/>
        <dbReference type="EC" id="3.1.3.2"/>
    </reaction>
</comment>
<accession>A0AAE0FJ18</accession>
<dbReference type="InterPro" id="IPR008963">
    <property type="entry name" value="Purple_acid_Pase-like_N"/>
</dbReference>
<dbReference type="Proteomes" id="UP001190700">
    <property type="component" value="Unassembled WGS sequence"/>
</dbReference>
<comment type="similarity">
    <text evidence="1 4">Belongs to the metallophosphoesterase superfamily. Purple acid phosphatase family.</text>
</comment>
<dbReference type="SUPFAM" id="SSF49363">
    <property type="entry name" value="Purple acid phosphatase, N-terminal domain"/>
    <property type="match status" value="1"/>
</dbReference>
<evidence type="ECO:0000259" key="7">
    <source>
        <dbReference type="Pfam" id="PF16656"/>
    </source>
</evidence>
<dbReference type="EMBL" id="LGRX02017577">
    <property type="protein sequence ID" value="KAK3260577.1"/>
    <property type="molecule type" value="Genomic_DNA"/>
</dbReference>
<evidence type="ECO:0000256" key="3">
    <source>
        <dbReference type="ARBA" id="ARBA00023180"/>
    </source>
</evidence>
<gene>
    <name evidence="8" type="ORF">CYMTET_30472</name>
</gene>
<dbReference type="InterPro" id="IPR025733">
    <property type="entry name" value="PAPs_C"/>
</dbReference>
<feature type="chain" id="PRO_5041772466" description="Purple acid phosphatase" evidence="4">
    <location>
        <begin position="20"/>
        <end position="516"/>
    </location>
</feature>
<dbReference type="Gene3D" id="2.60.40.380">
    <property type="entry name" value="Purple acid phosphatase-like, N-terminal"/>
    <property type="match status" value="1"/>
</dbReference>
<dbReference type="SUPFAM" id="SSF56300">
    <property type="entry name" value="Metallo-dependent phosphatases"/>
    <property type="match status" value="1"/>
</dbReference>
<sequence>MQPAIFWACVGALLVASNGQEIRPDEPVSARIPFGTHINFGDSPTQMVIMWQTEVPTNLSVVEYGLVSPTVSAGSPRRVLSEHAPRFPELTSGVQYNNTNQNRNTTVHKVILEGLKQGAYYTYRVGDPSPGAGFSGAFFFTAMRTQEAIADDALRLISYCDMGDRHGLTIPDVEEDIANNFYDGLLHCGDLAYDLASALGVTGDNWLRDIEPIAANLPYMVSPGNHEAHYNFSNFRQRFSMPMADKYESMYYSFDIGPAHIVSYNTEVFFWPQYFDEGLMKAQFEWLDQDLKAANANRDERPWIIVMGHRPMYCLVADRTTGQCDHEHEASRRGIPSGCGRAAGFEDDEHLCSPTADSLGTYPVEDLFYQHGVDLAIFGHVHDYERFLPVYNESVPEATDASNPYYAPKAPVHITTGSGGNPEMPYGAPGVEPPHGGCSTWSPWCAYYSGYFPHGDQGADFTYSHVIVHNSTHLQFSQWSSIFRKWIDEIWIVQPKHGSFAANEEEVVPLHLRAEQ</sequence>
<evidence type="ECO:0000256" key="1">
    <source>
        <dbReference type="ARBA" id="ARBA00008723"/>
    </source>
</evidence>
<evidence type="ECO:0000256" key="2">
    <source>
        <dbReference type="ARBA" id="ARBA00022729"/>
    </source>
</evidence>
<dbReference type="InterPro" id="IPR041792">
    <property type="entry name" value="MPP_PAP"/>
</dbReference>
<dbReference type="AlphaFoldDB" id="A0AAE0FJ18"/>
<organism evidence="8 9">
    <name type="scientific">Cymbomonas tetramitiformis</name>
    <dbReference type="NCBI Taxonomy" id="36881"/>
    <lineage>
        <taxon>Eukaryota</taxon>
        <taxon>Viridiplantae</taxon>
        <taxon>Chlorophyta</taxon>
        <taxon>Pyramimonadophyceae</taxon>
        <taxon>Pyramimonadales</taxon>
        <taxon>Pyramimonadaceae</taxon>
        <taxon>Cymbomonas</taxon>
    </lineage>
</organism>
<keyword evidence="3" id="KW-0325">Glycoprotein</keyword>
<dbReference type="Pfam" id="PF14008">
    <property type="entry name" value="Metallophos_C"/>
    <property type="match status" value="1"/>
</dbReference>
<dbReference type="CDD" id="cd00839">
    <property type="entry name" value="MPP_PAPs"/>
    <property type="match status" value="1"/>
</dbReference>
<comment type="caution">
    <text evidence="8">The sequence shown here is derived from an EMBL/GenBank/DDBJ whole genome shotgun (WGS) entry which is preliminary data.</text>
</comment>
<dbReference type="Gene3D" id="3.60.21.10">
    <property type="match status" value="1"/>
</dbReference>
<feature type="domain" description="Purple acid phosphatase N-terminal" evidence="7">
    <location>
        <begin position="33"/>
        <end position="141"/>
    </location>
</feature>
<dbReference type="EC" id="3.1.3.2" evidence="4"/>
<proteinExistence type="inferred from homology"/>
<evidence type="ECO:0000313" key="8">
    <source>
        <dbReference type="EMBL" id="KAK3260577.1"/>
    </source>
</evidence>
<feature type="signal peptide" evidence="4">
    <location>
        <begin position="1"/>
        <end position="19"/>
    </location>
</feature>
<keyword evidence="4" id="KW-0378">Hydrolase</keyword>
<name>A0AAE0FJ18_9CHLO</name>
<keyword evidence="9" id="KW-1185">Reference proteome</keyword>
<dbReference type="Pfam" id="PF16656">
    <property type="entry name" value="Pur_ac_phosph_N"/>
    <property type="match status" value="1"/>
</dbReference>
<keyword evidence="2 4" id="KW-0732">Signal</keyword>
<feature type="domain" description="Calcineurin-like phosphoesterase" evidence="5">
    <location>
        <begin position="181"/>
        <end position="384"/>
    </location>
</feature>
<dbReference type="PANTHER" id="PTHR45867">
    <property type="entry name" value="PURPLE ACID PHOSPHATASE"/>
    <property type="match status" value="1"/>
</dbReference>
<evidence type="ECO:0000256" key="4">
    <source>
        <dbReference type="RuleBase" id="RU361203"/>
    </source>
</evidence>
<evidence type="ECO:0000313" key="9">
    <source>
        <dbReference type="Proteomes" id="UP001190700"/>
    </source>
</evidence>